<gene>
    <name evidence="1" type="ORF">JRQ81_015637</name>
</gene>
<dbReference type="InterPro" id="IPR043502">
    <property type="entry name" value="DNA/RNA_pol_sf"/>
</dbReference>
<accession>A0A9Q1B282</accession>
<dbReference type="Proteomes" id="UP001142489">
    <property type="component" value="Unassembled WGS sequence"/>
</dbReference>
<evidence type="ECO:0000313" key="1">
    <source>
        <dbReference type="EMBL" id="KAJ7329463.1"/>
    </source>
</evidence>
<dbReference type="OrthoDB" id="9113925at2759"/>
<sequence length="105" mass="11690">MNKTNCLYFITDGFPGEVNSRGDNVVLLKLAAPVQVKTHLASTRIPQYPLQREVQEGIKPLLESYLAKGILECQSPYSSPIIPVKKPKPGPNGKLVYQCDHRLKT</sequence>
<protein>
    <submittedName>
        <fullName evidence="1">Uncharacterized protein</fullName>
    </submittedName>
</protein>
<dbReference type="SUPFAM" id="SSF56672">
    <property type="entry name" value="DNA/RNA polymerases"/>
    <property type="match status" value="1"/>
</dbReference>
<keyword evidence="2" id="KW-1185">Reference proteome</keyword>
<reference evidence="1" key="1">
    <citation type="journal article" date="2023" name="DNA Res.">
        <title>Chromosome-level genome assembly of Phrynocephalus forsythii using third-generation DNA sequencing and Hi-C analysis.</title>
        <authorList>
            <person name="Qi Y."/>
            <person name="Zhao W."/>
            <person name="Zhao Y."/>
            <person name="Niu C."/>
            <person name="Cao S."/>
            <person name="Zhang Y."/>
        </authorList>
    </citation>
    <scope>NUCLEOTIDE SEQUENCE</scope>
    <source>
        <tissue evidence="1">Muscle</tissue>
    </source>
</reference>
<dbReference type="AlphaFoldDB" id="A0A9Q1B282"/>
<proteinExistence type="predicted"/>
<comment type="caution">
    <text evidence="1">The sequence shown here is derived from an EMBL/GenBank/DDBJ whole genome shotgun (WGS) entry which is preliminary data.</text>
</comment>
<organism evidence="1 2">
    <name type="scientific">Phrynocephalus forsythii</name>
    <dbReference type="NCBI Taxonomy" id="171643"/>
    <lineage>
        <taxon>Eukaryota</taxon>
        <taxon>Metazoa</taxon>
        <taxon>Chordata</taxon>
        <taxon>Craniata</taxon>
        <taxon>Vertebrata</taxon>
        <taxon>Euteleostomi</taxon>
        <taxon>Lepidosauria</taxon>
        <taxon>Squamata</taxon>
        <taxon>Bifurcata</taxon>
        <taxon>Unidentata</taxon>
        <taxon>Episquamata</taxon>
        <taxon>Toxicofera</taxon>
        <taxon>Iguania</taxon>
        <taxon>Acrodonta</taxon>
        <taxon>Agamidae</taxon>
        <taxon>Agaminae</taxon>
        <taxon>Phrynocephalus</taxon>
    </lineage>
</organism>
<evidence type="ECO:0000313" key="2">
    <source>
        <dbReference type="Proteomes" id="UP001142489"/>
    </source>
</evidence>
<dbReference type="Gene3D" id="3.10.10.10">
    <property type="entry name" value="HIV Type 1 Reverse Transcriptase, subunit A, domain 1"/>
    <property type="match status" value="1"/>
</dbReference>
<dbReference type="EMBL" id="JAPFRF010000006">
    <property type="protein sequence ID" value="KAJ7329463.1"/>
    <property type="molecule type" value="Genomic_DNA"/>
</dbReference>
<name>A0A9Q1B282_9SAUR</name>
<feature type="non-terminal residue" evidence="1">
    <location>
        <position position="1"/>
    </location>
</feature>